<gene>
    <name evidence="1" type="ORF">ILEXP_LOCUS48532</name>
</gene>
<keyword evidence="2" id="KW-1185">Reference proteome</keyword>
<organism evidence="1 2">
    <name type="scientific">Ilex paraguariensis</name>
    <name type="common">yerba mate</name>
    <dbReference type="NCBI Taxonomy" id="185542"/>
    <lineage>
        <taxon>Eukaryota</taxon>
        <taxon>Viridiplantae</taxon>
        <taxon>Streptophyta</taxon>
        <taxon>Embryophyta</taxon>
        <taxon>Tracheophyta</taxon>
        <taxon>Spermatophyta</taxon>
        <taxon>Magnoliopsida</taxon>
        <taxon>eudicotyledons</taxon>
        <taxon>Gunneridae</taxon>
        <taxon>Pentapetalae</taxon>
        <taxon>asterids</taxon>
        <taxon>campanulids</taxon>
        <taxon>Aquifoliales</taxon>
        <taxon>Aquifoliaceae</taxon>
        <taxon>Ilex</taxon>
    </lineage>
</organism>
<reference evidence="1 2" key="1">
    <citation type="submission" date="2024-02" db="EMBL/GenBank/DDBJ databases">
        <authorList>
            <person name="Vignale AGUSTIN F."/>
            <person name="Sosa J E."/>
            <person name="Modenutti C."/>
        </authorList>
    </citation>
    <scope>NUCLEOTIDE SEQUENCE [LARGE SCALE GENOMIC DNA]</scope>
</reference>
<evidence type="ECO:0000313" key="2">
    <source>
        <dbReference type="Proteomes" id="UP001642360"/>
    </source>
</evidence>
<evidence type="ECO:0000313" key="1">
    <source>
        <dbReference type="EMBL" id="CAK9178630.1"/>
    </source>
</evidence>
<comment type="caution">
    <text evidence="1">The sequence shown here is derived from an EMBL/GenBank/DDBJ whole genome shotgun (WGS) entry which is preliminary data.</text>
</comment>
<protein>
    <submittedName>
        <fullName evidence="1">Uncharacterized protein</fullName>
    </submittedName>
</protein>
<dbReference type="AlphaFoldDB" id="A0ABC8UA48"/>
<sequence>MVENELATTLLRGDFKEEDSVIIDADVSTNDRPPHKRLIIKKLGSTSDMGAMVVND</sequence>
<proteinExistence type="predicted"/>
<dbReference type="EMBL" id="CAUOFW020007279">
    <property type="protein sequence ID" value="CAK9178630.1"/>
    <property type="molecule type" value="Genomic_DNA"/>
</dbReference>
<name>A0ABC8UA48_9AQUA</name>
<accession>A0ABC8UA48</accession>
<dbReference type="Proteomes" id="UP001642360">
    <property type="component" value="Unassembled WGS sequence"/>
</dbReference>